<keyword evidence="3" id="KW-0560">Oxidoreductase</keyword>
<dbReference type="InterPro" id="IPR050982">
    <property type="entry name" value="Auxin_biosynth/cation_transpt"/>
</dbReference>
<keyword evidence="1" id="KW-0285">Flavoprotein</keyword>
<evidence type="ECO:0000256" key="3">
    <source>
        <dbReference type="ARBA" id="ARBA00023002"/>
    </source>
</evidence>
<dbReference type="PANTHER" id="PTHR43539:SF68">
    <property type="entry name" value="FLAVIN-BINDING MONOOXYGENASE-LIKE PROTEIN (AFU_ORTHOLOGUE AFUA_4G09220)"/>
    <property type="match status" value="1"/>
</dbReference>
<keyword evidence="5" id="KW-1185">Reference proteome</keyword>
<dbReference type="InterPro" id="IPR020946">
    <property type="entry name" value="Flavin_mOase-like"/>
</dbReference>
<gene>
    <name evidence="4" type="ORF">MVEN_01717600</name>
</gene>
<dbReference type="SUPFAM" id="SSF51905">
    <property type="entry name" value="FAD/NAD(P)-binding domain"/>
    <property type="match status" value="2"/>
</dbReference>
<name>A0A8H7CQY4_9AGAR</name>
<dbReference type="GO" id="GO:0004499">
    <property type="term" value="F:N,N-dimethylaniline monooxygenase activity"/>
    <property type="evidence" value="ECO:0007669"/>
    <property type="project" value="InterPro"/>
</dbReference>
<organism evidence="4 5">
    <name type="scientific">Mycena venus</name>
    <dbReference type="NCBI Taxonomy" id="2733690"/>
    <lineage>
        <taxon>Eukaryota</taxon>
        <taxon>Fungi</taxon>
        <taxon>Dikarya</taxon>
        <taxon>Basidiomycota</taxon>
        <taxon>Agaricomycotina</taxon>
        <taxon>Agaricomycetes</taxon>
        <taxon>Agaricomycetidae</taxon>
        <taxon>Agaricales</taxon>
        <taxon>Marasmiineae</taxon>
        <taxon>Mycenaceae</taxon>
        <taxon>Mycena</taxon>
    </lineage>
</organism>
<dbReference type="PRINTS" id="PR00368">
    <property type="entry name" value="FADPNR"/>
</dbReference>
<dbReference type="GO" id="GO:0050660">
    <property type="term" value="F:flavin adenine dinucleotide binding"/>
    <property type="evidence" value="ECO:0007669"/>
    <property type="project" value="InterPro"/>
</dbReference>
<dbReference type="GO" id="GO:0050661">
    <property type="term" value="F:NADP binding"/>
    <property type="evidence" value="ECO:0007669"/>
    <property type="project" value="InterPro"/>
</dbReference>
<protein>
    <submittedName>
        <fullName evidence="4">FAD/NAD(P)-binding domain-containing protein</fullName>
    </submittedName>
</protein>
<dbReference type="Proteomes" id="UP000620124">
    <property type="component" value="Unassembled WGS sequence"/>
</dbReference>
<dbReference type="InterPro" id="IPR036188">
    <property type="entry name" value="FAD/NAD-bd_sf"/>
</dbReference>
<keyword evidence="2" id="KW-0274">FAD</keyword>
<evidence type="ECO:0000256" key="1">
    <source>
        <dbReference type="ARBA" id="ARBA00022630"/>
    </source>
</evidence>
<reference evidence="4" key="1">
    <citation type="submission" date="2020-05" db="EMBL/GenBank/DDBJ databases">
        <title>Mycena genomes resolve the evolution of fungal bioluminescence.</title>
        <authorList>
            <person name="Tsai I.J."/>
        </authorList>
    </citation>
    <scope>NUCLEOTIDE SEQUENCE</scope>
    <source>
        <strain evidence="4">CCC161011</strain>
    </source>
</reference>
<dbReference type="PRINTS" id="PR00411">
    <property type="entry name" value="PNDRDTASEI"/>
</dbReference>
<evidence type="ECO:0000256" key="2">
    <source>
        <dbReference type="ARBA" id="ARBA00022827"/>
    </source>
</evidence>
<evidence type="ECO:0000313" key="5">
    <source>
        <dbReference type="Proteomes" id="UP000620124"/>
    </source>
</evidence>
<sequence length="619" mass="67973">MASSMSPGDILGVATSWLASLCAAPNEEAFAGHFLPTGWLRDLLCFSWDFRTITGHSKIAEFLTDPTTTGGKSRFERAGLHGFQIETTSTLPSPGTFPSPGNPDIQGISAPFTFSVASPPAKGRGFFRIVPDSEGAWKAHTLFTNLEYFLGHEESSERPLGYLDTTWEEMYAKKIAEIENDPTVLIIGAGQSGLMCAARFGRMGIRALVIEKTRRVGDVWRNRYPNLSLHTDAHRSSLLYHPWPKTYPKFLPKEKIADFLEAYAVGQEIHVWLSSTISTTPTYNNSTARWSVEVDRAGMHVTLTPKHIVMATGNGKARIPALPGMESFSGPIYHSDDHKGAAPFKGKRVIVVGACNAAADICQDFVLKGAAEVGELLNFLCSLSVKVYIPFEVTMVQRSATCVISYNTIDKTIFNNPFSERLAIEDVDFLGNSTPHALTLKLATGGATQRIKDLDKKLHDDLTKTGFKLTWELTPGGGEVGFFGFFFEQTASGSMLDMGCSQLIIEGKIKIKQGVEIERIVPDCVVFRDGTKLAADVIVLATGNEPIIANAVSIFGEEIKEKIGSKIWGMDEEGELKHCYRPTGVPGLWFAPGAFQHSRFFSKHLVWTLLPKEHPPDSF</sequence>
<dbReference type="Pfam" id="PF00743">
    <property type="entry name" value="FMO-like"/>
    <property type="match status" value="1"/>
</dbReference>
<proteinExistence type="predicted"/>
<dbReference type="EMBL" id="JACAZI010000015">
    <property type="protein sequence ID" value="KAF7344263.1"/>
    <property type="molecule type" value="Genomic_DNA"/>
</dbReference>
<dbReference type="Gene3D" id="3.50.50.60">
    <property type="entry name" value="FAD/NAD(P)-binding domain"/>
    <property type="match status" value="1"/>
</dbReference>
<dbReference type="OrthoDB" id="74360at2759"/>
<comment type="caution">
    <text evidence="4">The sequence shown here is derived from an EMBL/GenBank/DDBJ whole genome shotgun (WGS) entry which is preliminary data.</text>
</comment>
<dbReference type="AlphaFoldDB" id="A0A8H7CQY4"/>
<evidence type="ECO:0000313" key="4">
    <source>
        <dbReference type="EMBL" id="KAF7344263.1"/>
    </source>
</evidence>
<dbReference type="PANTHER" id="PTHR43539">
    <property type="entry name" value="FLAVIN-BINDING MONOOXYGENASE-LIKE PROTEIN (AFU_ORTHOLOGUE AFUA_4G09220)"/>
    <property type="match status" value="1"/>
</dbReference>
<accession>A0A8H7CQY4</accession>